<reference evidence="6 7" key="1">
    <citation type="submission" date="2018-02" db="EMBL/GenBank/DDBJ databases">
        <title>Genomic Encyclopedia of Archaeal and Bacterial Type Strains, Phase II (KMG-II): from individual species to whole genera.</title>
        <authorList>
            <person name="Goeker M."/>
        </authorList>
    </citation>
    <scope>NUCLEOTIDE SEQUENCE [LARGE SCALE GENOMIC DNA]</scope>
    <source>
        <strain evidence="6 7">DSM 22857</strain>
    </source>
</reference>
<evidence type="ECO:0000259" key="5">
    <source>
        <dbReference type="Pfam" id="PF03070"/>
    </source>
</evidence>
<dbReference type="GO" id="GO:0005829">
    <property type="term" value="C:cytosol"/>
    <property type="evidence" value="ECO:0007669"/>
    <property type="project" value="TreeGrafter"/>
</dbReference>
<sequence length="205" mass="22084">MTTLPEILSRTAPSWAAATQHPFLDAVREGDLPAAAFDTWLVQDHLFVTDLLHFQARLLARAPREARAVLAAGCVAVVEELAWFEEQAGSRSLDLAAAPLPATSAYAVLLQGLDAAGPDEALLALWALERVYLEAWTHASPSTAYGPFVEHWTTPGFAAYVAELEAVAAAAVTRLSADEAVRTVETVLRHEVDFWSMALPAVPAR</sequence>
<dbReference type="InterPro" id="IPR004305">
    <property type="entry name" value="Thiaminase-2/PQQC"/>
</dbReference>
<keyword evidence="2" id="KW-0784">Thiamine biosynthesis</keyword>
<proteinExistence type="inferred from homology"/>
<evidence type="ECO:0000313" key="6">
    <source>
        <dbReference type="EMBL" id="PPK97784.1"/>
    </source>
</evidence>
<name>A0A2S6IU58_9ACTN</name>
<evidence type="ECO:0000256" key="4">
    <source>
        <dbReference type="PIRSR" id="PIRSR003170-2"/>
    </source>
</evidence>
<comment type="caution">
    <text evidence="6">The sequence shown here is derived from an EMBL/GenBank/DDBJ whole genome shotgun (WGS) entry which is preliminary data.</text>
</comment>
<evidence type="ECO:0000256" key="2">
    <source>
        <dbReference type="PIRNR" id="PIRNR003170"/>
    </source>
</evidence>
<dbReference type="PANTHER" id="PTHR43198:SF5">
    <property type="entry name" value="BIFUNCTIONAL TENA-E PROTEIN"/>
    <property type="match status" value="1"/>
</dbReference>
<keyword evidence="7" id="KW-1185">Reference proteome</keyword>
<accession>A0A2S6IU58</accession>
<dbReference type="InterPro" id="IPR050967">
    <property type="entry name" value="Thiamine_Salvage_TenA"/>
</dbReference>
<protein>
    <recommendedName>
        <fullName evidence="2">Aminopyrimidine aminohydrolase</fullName>
        <ecNumber evidence="2">3.5.99.2</ecNumber>
    </recommendedName>
</protein>
<dbReference type="Gene3D" id="1.20.910.10">
    <property type="entry name" value="Heme oxygenase-like"/>
    <property type="match status" value="1"/>
</dbReference>
<dbReference type="PANTHER" id="PTHR43198">
    <property type="entry name" value="BIFUNCTIONAL TH2 PROTEIN"/>
    <property type="match status" value="1"/>
</dbReference>
<comment type="function">
    <text evidence="2">Catalyzes an amino-pyrimidine hydrolysis reaction at the C5' of the pyrimidine moiety of thiamine compounds, a reaction that is part of a thiamine salvage pathway. Thus, catalyzes the conversion of 4-amino-5-aminomethyl-2-methylpyrimidine to 4-amino-5-hydroxymethyl-2-methylpyrimidine (HMP).</text>
</comment>
<dbReference type="InterPro" id="IPR016084">
    <property type="entry name" value="Haem_Oase-like_multi-hlx"/>
</dbReference>
<dbReference type="RefSeq" id="WP_245886480.1">
    <property type="nucleotide sequence ID" value="NZ_PTJD01000003.1"/>
</dbReference>
<feature type="binding site" evidence="4">
    <location>
        <position position="44"/>
    </location>
    <ligand>
        <name>substrate</name>
    </ligand>
</feature>
<dbReference type="GO" id="GO:0009228">
    <property type="term" value="P:thiamine biosynthetic process"/>
    <property type="evidence" value="ECO:0007669"/>
    <property type="project" value="UniProtKB-KW"/>
</dbReference>
<keyword evidence="2" id="KW-0378">Hydrolase</keyword>
<feature type="active site" description="Proton donor" evidence="3">
    <location>
        <position position="191"/>
    </location>
</feature>
<comment type="catalytic activity">
    <reaction evidence="2">
        <text>thiamine + H2O = 5-(2-hydroxyethyl)-4-methylthiazole + 4-amino-5-hydroxymethyl-2-methylpyrimidine + H(+)</text>
        <dbReference type="Rhea" id="RHEA:17509"/>
        <dbReference type="ChEBI" id="CHEBI:15377"/>
        <dbReference type="ChEBI" id="CHEBI:15378"/>
        <dbReference type="ChEBI" id="CHEBI:16892"/>
        <dbReference type="ChEBI" id="CHEBI:17957"/>
        <dbReference type="ChEBI" id="CHEBI:18385"/>
        <dbReference type="EC" id="3.5.99.2"/>
    </reaction>
</comment>
<dbReference type="UniPathway" id="UPA00060"/>
<dbReference type="CDD" id="cd19357">
    <property type="entry name" value="TenA_E_At3g16990-like"/>
    <property type="match status" value="1"/>
</dbReference>
<evidence type="ECO:0000256" key="3">
    <source>
        <dbReference type="PIRSR" id="PIRSR003170-1"/>
    </source>
</evidence>
<dbReference type="GO" id="GO:0009229">
    <property type="term" value="P:thiamine diphosphate biosynthetic process"/>
    <property type="evidence" value="ECO:0007669"/>
    <property type="project" value="UniProtKB-UniPathway"/>
</dbReference>
<comment type="similarity">
    <text evidence="2">Belongs to the TenA family.</text>
</comment>
<feature type="binding site" evidence="4">
    <location>
        <position position="129"/>
    </location>
    <ligand>
        <name>substrate</name>
    </ligand>
</feature>
<dbReference type="EC" id="3.5.99.2" evidence="2"/>
<feature type="binding site" evidence="4">
    <location>
        <position position="80"/>
    </location>
    <ligand>
        <name>substrate</name>
    </ligand>
</feature>
<evidence type="ECO:0000256" key="1">
    <source>
        <dbReference type="ARBA" id="ARBA00004948"/>
    </source>
</evidence>
<dbReference type="AlphaFoldDB" id="A0A2S6IU58"/>
<dbReference type="Pfam" id="PF03070">
    <property type="entry name" value="TENA_THI-4"/>
    <property type="match status" value="1"/>
</dbReference>
<comment type="pathway">
    <text evidence="1 2">Cofactor biosynthesis; thiamine diphosphate biosynthesis.</text>
</comment>
<dbReference type="Proteomes" id="UP000239485">
    <property type="component" value="Unassembled WGS sequence"/>
</dbReference>
<feature type="domain" description="Thiaminase-2/PQQC" evidence="5">
    <location>
        <begin position="10"/>
        <end position="199"/>
    </location>
</feature>
<dbReference type="SUPFAM" id="SSF48613">
    <property type="entry name" value="Heme oxygenase-like"/>
    <property type="match status" value="1"/>
</dbReference>
<evidence type="ECO:0000313" key="7">
    <source>
        <dbReference type="Proteomes" id="UP000239485"/>
    </source>
</evidence>
<dbReference type="GO" id="GO:0050334">
    <property type="term" value="F:thiaminase activity"/>
    <property type="evidence" value="ECO:0007669"/>
    <property type="project" value="UniProtKB-UniRule"/>
</dbReference>
<comment type="catalytic activity">
    <reaction evidence="2">
        <text>4-amino-5-aminomethyl-2-methylpyrimidine + H2O = 4-amino-5-hydroxymethyl-2-methylpyrimidine + NH4(+)</text>
        <dbReference type="Rhea" id="RHEA:31799"/>
        <dbReference type="ChEBI" id="CHEBI:15377"/>
        <dbReference type="ChEBI" id="CHEBI:16892"/>
        <dbReference type="ChEBI" id="CHEBI:28938"/>
        <dbReference type="ChEBI" id="CHEBI:63416"/>
        <dbReference type="EC" id="3.5.99.2"/>
    </reaction>
</comment>
<dbReference type="EMBL" id="PTJD01000003">
    <property type="protein sequence ID" value="PPK97784.1"/>
    <property type="molecule type" value="Genomic_DNA"/>
</dbReference>
<dbReference type="PIRSF" id="PIRSF003170">
    <property type="entry name" value="Pet18p"/>
    <property type="match status" value="1"/>
</dbReference>
<gene>
    <name evidence="6" type="ORF">CLV92_103319</name>
</gene>
<dbReference type="InterPro" id="IPR026285">
    <property type="entry name" value="TenA_E"/>
</dbReference>
<organism evidence="6 7">
    <name type="scientific">Kineococcus xinjiangensis</name>
    <dbReference type="NCBI Taxonomy" id="512762"/>
    <lineage>
        <taxon>Bacteria</taxon>
        <taxon>Bacillati</taxon>
        <taxon>Actinomycetota</taxon>
        <taxon>Actinomycetes</taxon>
        <taxon>Kineosporiales</taxon>
        <taxon>Kineosporiaceae</taxon>
        <taxon>Kineococcus</taxon>
    </lineage>
</organism>